<dbReference type="Proteomes" id="UP000294604">
    <property type="component" value="Unassembled WGS sequence"/>
</dbReference>
<dbReference type="AlphaFoldDB" id="A0A4R8SNV2"/>
<protein>
    <submittedName>
        <fullName evidence="1">Uncharacterized protein</fullName>
    </submittedName>
</protein>
<sequence>MDVATDGAQLATELYQAYEGAAVLDPVPAKSRARLRPALLNDYWGRSDTPYDREFSFAPTTMTMTSMALTLSASTSGSDVHFNGSSVKVTSTPPTVIVT</sequence>
<evidence type="ECO:0000313" key="1">
    <source>
        <dbReference type="EMBL" id="TEA00651.1"/>
    </source>
</evidence>
<organism evidence="1 2">
    <name type="scientific">Mycobacteroides salmoniphilum</name>
    <dbReference type="NCBI Taxonomy" id="404941"/>
    <lineage>
        <taxon>Bacteria</taxon>
        <taxon>Bacillati</taxon>
        <taxon>Actinomycetota</taxon>
        <taxon>Actinomycetes</taxon>
        <taxon>Mycobacteriales</taxon>
        <taxon>Mycobacteriaceae</taxon>
        <taxon>Mycobacteroides</taxon>
    </lineage>
</organism>
<evidence type="ECO:0000313" key="2">
    <source>
        <dbReference type="Proteomes" id="UP000294604"/>
    </source>
</evidence>
<proteinExistence type="predicted"/>
<name>A0A4R8SNV2_9MYCO</name>
<dbReference type="EMBL" id="PECL01000014">
    <property type="protein sequence ID" value="TEA00651.1"/>
    <property type="molecule type" value="Genomic_DNA"/>
</dbReference>
<gene>
    <name evidence="1" type="ORF">CCUG60884_04543</name>
</gene>
<comment type="caution">
    <text evidence="1">The sequence shown here is derived from an EMBL/GenBank/DDBJ whole genome shotgun (WGS) entry which is preliminary data.</text>
</comment>
<reference evidence="1 2" key="1">
    <citation type="journal article" date="2019" name="Sci. Rep.">
        <title>Extended insight into the Mycobacterium chelonae-abscessus complex through whole genome sequencing of Mycobacterium salmoniphilum outbreak and Mycobacterium salmoniphilum-like strains.</title>
        <authorList>
            <person name="Behra P.R.K."/>
            <person name="Das S."/>
            <person name="Pettersson B.M.F."/>
            <person name="Shirreff L."/>
            <person name="DuCote T."/>
            <person name="Jacobsson K.G."/>
            <person name="Ennis D.G."/>
            <person name="Kirsebom L.A."/>
        </authorList>
    </citation>
    <scope>NUCLEOTIDE SEQUENCE [LARGE SCALE GENOMIC DNA]</scope>
    <source>
        <strain evidence="1 2">CCUG 60884</strain>
    </source>
</reference>
<accession>A0A4R8SNV2</accession>